<reference evidence="1 2" key="1">
    <citation type="submission" date="2012-05" db="EMBL/GenBank/DDBJ databases">
        <title>Recombination and specialization in a pathogen metapopulation.</title>
        <authorList>
            <person name="Gardiner A."/>
            <person name="Kemen E."/>
            <person name="Schultz-Larsen T."/>
            <person name="MacLean D."/>
            <person name="Van Oosterhout C."/>
            <person name="Jones J.D.G."/>
        </authorList>
    </citation>
    <scope>NUCLEOTIDE SEQUENCE [LARGE SCALE GENOMIC DNA]</scope>
    <source>
        <strain evidence="1 2">Ac Nc2</strain>
    </source>
</reference>
<protein>
    <submittedName>
        <fullName evidence="1">Uncharacterized protein</fullName>
    </submittedName>
</protein>
<name>A0A024G940_9STRA</name>
<gene>
    <name evidence="1" type="ORF">BN9_036160</name>
</gene>
<comment type="caution">
    <text evidence="1">The sequence shown here is derived from an EMBL/GenBank/DDBJ whole genome shotgun (WGS) entry which is preliminary data.</text>
</comment>
<organism evidence="1 2">
    <name type="scientific">Albugo candida</name>
    <dbReference type="NCBI Taxonomy" id="65357"/>
    <lineage>
        <taxon>Eukaryota</taxon>
        <taxon>Sar</taxon>
        <taxon>Stramenopiles</taxon>
        <taxon>Oomycota</taxon>
        <taxon>Peronosporomycetes</taxon>
        <taxon>Albuginales</taxon>
        <taxon>Albuginaceae</taxon>
        <taxon>Albugo</taxon>
    </lineage>
</organism>
<dbReference type="EMBL" id="CAIX01000040">
    <property type="protein sequence ID" value="CCI42832.1"/>
    <property type="molecule type" value="Genomic_DNA"/>
</dbReference>
<evidence type="ECO:0000313" key="1">
    <source>
        <dbReference type="EMBL" id="CCI42832.1"/>
    </source>
</evidence>
<keyword evidence="2" id="KW-1185">Reference proteome</keyword>
<dbReference type="AlphaFoldDB" id="A0A024G940"/>
<evidence type="ECO:0000313" key="2">
    <source>
        <dbReference type="Proteomes" id="UP000053237"/>
    </source>
</evidence>
<dbReference type="Proteomes" id="UP000053237">
    <property type="component" value="Unassembled WGS sequence"/>
</dbReference>
<proteinExistence type="predicted"/>
<sequence>MKLFGTGNFWLDDEHQYVDQAQASGYSGASYHLCFEFEVISDKDESEGRKGLNFDIDVPNAREKNCTLYRYIYVTFAY</sequence>
<dbReference type="InParanoid" id="A0A024G940"/>
<accession>A0A024G940</accession>